<feature type="compositionally biased region" description="Basic and acidic residues" evidence="1">
    <location>
        <begin position="1131"/>
        <end position="1141"/>
    </location>
</feature>
<feature type="domain" description="C2H2-type" evidence="2">
    <location>
        <begin position="6"/>
        <end position="31"/>
    </location>
</feature>
<feature type="region of interest" description="Disordered" evidence="1">
    <location>
        <begin position="564"/>
        <end position="595"/>
    </location>
</feature>
<dbReference type="SMART" id="SM00355">
    <property type="entry name" value="ZnF_C2H2"/>
    <property type="match status" value="2"/>
</dbReference>
<evidence type="ECO:0000256" key="1">
    <source>
        <dbReference type="SAM" id="MobiDB-lite"/>
    </source>
</evidence>
<reference evidence="3" key="1">
    <citation type="submission" date="2021-02" db="EMBL/GenBank/DDBJ databases">
        <authorList>
            <person name="Nowell W R."/>
        </authorList>
    </citation>
    <scope>NUCLEOTIDE SEQUENCE</scope>
</reference>
<dbReference type="EMBL" id="CAJOBB010001187">
    <property type="protein sequence ID" value="CAF3822028.1"/>
    <property type="molecule type" value="Genomic_DNA"/>
</dbReference>
<protein>
    <recommendedName>
        <fullName evidence="2">C2H2-type domain-containing protein</fullName>
    </recommendedName>
</protein>
<gene>
    <name evidence="3" type="ORF">KXQ929_LOCUS18302</name>
</gene>
<feature type="compositionally biased region" description="Polar residues" evidence="1">
    <location>
        <begin position="966"/>
        <end position="979"/>
    </location>
</feature>
<dbReference type="Proteomes" id="UP000663868">
    <property type="component" value="Unassembled WGS sequence"/>
</dbReference>
<comment type="caution">
    <text evidence="3">The sequence shown here is derived from an EMBL/GenBank/DDBJ whole genome shotgun (WGS) entry which is preliminary data.</text>
</comment>
<feature type="domain" description="C2H2-type" evidence="2">
    <location>
        <begin position="39"/>
        <end position="65"/>
    </location>
</feature>
<organism evidence="3 4">
    <name type="scientific">Adineta steineri</name>
    <dbReference type="NCBI Taxonomy" id="433720"/>
    <lineage>
        <taxon>Eukaryota</taxon>
        <taxon>Metazoa</taxon>
        <taxon>Spiralia</taxon>
        <taxon>Gnathifera</taxon>
        <taxon>Rotifera</taxon>
        <taxon>Eurotatoria</taxon>
        <taxon>Bdelloidea</taxon>
        <taxon>Adinetida</taxon>
        <taxon>Adinetidae</taxon>
        <taxon>Adineta</taxon>
    </lineage>
</organism>
<dbReference type="InterPro" id="IPR013087">
    <property type="entry name" value="Znf_C2H2_type"/>
</dbReference>
<accession>A0A819D3X8</accession>
<feature type="compositionally biased region" description="Polar residues" evidence="1">
    <location>
        <begin position="564"/>
        <end position="579"/>
    </location>
</feature>
<feature type="region of interest" description="Disordered" evidence="1">
    <location>
        <begin position="1084"/>
        <end position="1141"/>
    </location>
</feature>
<name>A0A819D3X8_9BILA</name>
<feature type="region of interest" description="Disordered" evidence="1">
    <location>
        <begin position="966"/>
        <end position="1003"/>
    </location>
</feature>
<evidence type="ECO:0000313" key="4">
    <source>
        <dbReference type="Proteomes" id="UP000663868"/>
    </source>
</evidence>
<evidence type="ECO:0000313" key="3">
    <source>
        <dbReference type="EMBL" id="CAF3822028.1"/>
    </source>
</evidence>
<dbReference type="AlphaFoldDB" id="A0A819D3X8"/>
<sequence length="1141" mass="130572">MSQLYYFCPLCESPNVFQRYPKLFAHVRDEHREESPFSIRCELSMMCGSRYSSYDSYRRHIYRCHRSLLDSLDNNDTISSADISDSIEDLFSDLTFDDTLQCAGDPDSSIYPDEEIDELDRLFSSFDSVSSSSTNQQLNFDKLAQFYTYFLLELREHHLLPQKVVQLISSNICKIFDMIIKLIKTKAPSTTSLLSVTAYENAFAHITSMINSISKNEYQFLKRCKKHFSYEPPVEIILDQPNEHAYYIPLKKSLSYTLQDGQLLHAIIDNINSLSNRAAQDKDLVLSNRQGHFVKTNLYRQTNSNVLLLKLYTDDDLPEVIRSQVNSIGLHCICYTKHLNNDNSRTILTNVLVEDINKLQTDGITIPCLSSRIYFVFSSVCGDNLASNEVGGFQNSFSSGSFCRHCSITYQQKHISLTDISFLPRTRLKHDIILNQIILNNGREIIQGVKGPSWFKDLIGFHPTESLPPDVMHDFSEEEDIDGATLALLQHNDLIQIFPRVKDRVKFVDQRAKLILYYNDQQASKDAATLGVSDSTLSGVQLYDELENNDMLNSVDANENIVTNNRASTTDSGSSSNLPANDDDGDIYNKPMLPDDYEGPNLTSRMEEYIEQENITKFNPHTRLRSELLSLIYDNVTKSYDLLYPSHDDYLRMAKLIVNKLRIPPTLAKNSIKDWHESLKQKFKRERKPLQMNNDLVKSKQDKYGNGKTNGRPKKKSLILQAERRTFDLPLINLADRQNEHLLAIVNQMNTELLKDDPNNDLLRDLWIQSFNIRRLCIRELDIVEILERFPGYRRSEMILAEVKESTDIDIEENVNVLLPKFFDHIPDNNCFLADVLPVRVVRILCKLFGDTVKNIFTYEEVLTPGPCMKILDDKFELYLHFHLITHTSFCSQALALLISLYYVFEIKFGHHSRSSRLLYGVPFEDTHYLNKALKNLLNSWKYKIVNRSFVRRQVVVTNLVESLTQPSTTNEHVSSPSDISDESAHVPTEQSHSDRYTSSQLNVTISRNIDEENINEVGEDDFTQPSATVEDHIYQSSTTTRQALAPLTNSSIIIQNKSAPVSHAEDSFLNLNSKELHQIHASQTFSSTQECENEIDTAANPDKSSSTATRKRKAKTPLSSSSISTPKTSARLEAKRARLH</sequence>
<evidence type="ECO:0000259" key="2">
    <source>
        <dbReference type="SMART" id="SM00355"/>
    </source>
</evidence>
<feature type="compositionally biased region" description="Low complexity" evidence="1">
    <location>
        <begin position="1117"/>
        <end position="1130"/>
    </location>
</feature>
<proteinExistence type="predicted"/>